<gene>
    <name evidence="1" type="ORF">DLM85_05000</name>
</gene>
<dbReference type="EMBL" id="QHKM01000001">
    <property type="protein sequence ID" value="RAK70207.1"/>
    <property type="molecule type" value="Genomic_DNA"/>
</dbReference>
<reference evidence="2" key="1">
    <citation type="submission" date="2018-05" db="EMBL/GenBank/DDBJ databases">
        <authorList>
            <person name="Nie L."/>
        </authorList>
    </citation>
    <scope>NUCLEOTIDE SEQUENCE [LARGE SCALE GENOMIC DNA]</scope>
    <source>
        <strain evidence="2">NL</strain>
    </source>
</reference>
<proteinExistence type="predicted"/>
<accession>A0A328BSW8</accession>
<dbReference type="Proteomes" id="UP000248553">
    <property type="component" value="Unassembled WGS sequence"/>
</dbReference>
<evidence type="ECO:0000313" key="1">
    <source>
        <dbReference type="EMBL" id="RAK70207.1"/>
    </source>
</evidence>
<comment type="caution">
    <text evidence="1">The sequence shown here is derived from an EMBL/GenBank/DDBJ whole genome shotgun (WGS) entry which is preliminary data.</text>
</comment>
<protein>
    <submittedName>
        <fullName evidence="1">Uncharacterized protein</fullName>
    </submittedName>
</protein>
<evidence type="ECO:0000313" key="2">
    <source>
        <dbReference type="Proteomes" id="UP000248553"/>
    </source>
</evidence>
<name>A0A328BSW8_9BACT</name>
<dbReference type="SUPFAM" id="SSF49478">
    <property type="entry name" value="Cna protein B-type domain"/>
    <property type="match status" value="1"/>
</dbReference>
<organism evidence="1 2">
    <name type="scientific">Hymenobacter edaphi</name>
    <dbReference type="NCBI Taxonomy" id="2211146"/>
    <lineage>
        <taxon>Bacteria</taxon>
        <taxon>Pseudomonadati</taxon>
        <taxon>Bacteroidota</taxon>
        <taxon>Cytophagia</taxon>
        <taxon>Cytophagales</taxon>
        <taxon>Hymenobacteraceae</taxon>
        <taxon>Hymenobacter</taxon>
    </lineage>
</organism>
<sequence length="228" mass="23106">MPDITGTIRPAGAATVTVADTRGLSRTVKPDTTTGVFTISNLPIGNYTLAFTPSPGYNRPAERLTSTVRGLTTDIGVVTLQGNGTVSRGGGSWTANGSSYTGFFATGAVSPVTGHASVYLSTLAQGGGELVKLAWDGNFRGLGTYSFGVAPGQTIAGYSNPAATYGGLGLAYWTSPAAGSVTVSRFDAVNGILAGTFSFQAAGSNQTPGSQTVAVTAGSFSLRYVPRQ</sequence>
<keyword evidence="2" id="KW-1185">Reference proteome</keyword>
<dbReference type="AlphaFoldDB" id="A0A328BSW8"/>